<organism evidence="2 3">
    <name type="scientific">Penicillium canariense</name>
    <dbReference type="NCBI Taxonomy" id="189055"/>
    <lineage>
        <taxon>Eukaryota</taxon>
        <taxon>Fungi</taxon>
        <taxon>Dikarya</taxon>
        <taxon>Ascomycota</taxon>
        <taxon>Pezizomycotina</taxon>
        <taxon>Eurotiomycetes</taxon>
        <taxon>Eurotiomycetidae</taxon>
        <taxon>Eurotiales</taxon>
        <taxon>Aspergillaceae</taxon>
        <taxon>Penicillium</taxon>
    </lineage>
</organism>
<sequence length="153" mass="16202">MHFVSLATVAALPVLACAGVLHGYSRGHVARSYTSASATSRHIPTPYVRMSVASPLPKVGEETQSGNWTTAICDNTIDDATQDPQSRWNAAGGPGALTDVVNAWLSEGSSSNLNFPEFVSYYFAGPDNWNCQDISNIPCSTVVTCNDVNHPAG</sequence>
<dbReference type="EMBL" id="JAPQKN010000002">
    <property type="protein sequence ID" value="KAJ5167599.1"/>
    <property type="molecule type" value="Genomic_DNA"/>
</dbReference>
<name>A0A9W9I6K4_9EURO</name>
<evidence type="ECO:0000313" key="2">
    <source>
        <dbReference type="EMBL" id="KAJ5167599.1"/>
    </source>
</evidence>
<keyword evidence="1" id="KW-0732">Signal</keyword>
<dbReference type="RefSeq" id="XP_056544060.1">
    <property type="nucleotide sequence ID" value="XM_056685318.1"/>
</dbReference>
<dbReference type="AlphaFoldDB" id="A0A9W9I6K4"/>
<feature type="chain" id="PRO_5040866736" evidence="1">
    <location>
        <begin position="19"/>
        <end position="153"/>
    </location>
</feature>
<protein>
    <submittedName>
        <fullName evidence="2">Uncharacterized protein</fullName>
    </submittedName>
</protein>
<dbReference type="GeneID" id="81424494"/>
<gene>
    <name evidence="2" type="ORF">N7482_003193</name>
</gene>
<dbReference type="OrthoDB" id="3257981at2759"/>
<reference evidence="2" key="2">
    <citation type="journal article" date="2023" name="IMA Fungus">
        <title>Comparative genomic study of the Penicillium genus elucidates a diverse pangenome and 15 lateral gene transfer events.</title>
        <authorList>
            <person name="Petersen C."/>
            <person name="Sorensen T."/>
            <person name="Nielsen M.R."/>
            <person name="Sondergaard T.E."/>
            <person name="Sorensen J.L."/>
            <person name="Fitzpatrick D.A."/>
            <person name="Frisvad J.C."/>
            <person name="Nielsen K.L."/>
        </authorList>
    </citation>
    <scope>NUCLEOTIDE SEQUENCE</scope>
    <source>
        <strain evidence="2">IBT 26290</strain>
    </source>
</reference>
<feature type="signal peptide" evidence="1">
    <location>
        <begin position="1"/>
        <end position="18"/>
    </location>
</feature>
<comment type="caution">
    <text evidence="2">The sequence shown here is derived from an EMBL/GenBank/DDBJ whole genome shotgun (WGS) entry which is preliminary data.</text>
</comment>
<accession>A0A9W9I6K4</accession>
<proteinExistence type="predicted"/>
<keyword evidence="3" id="KW-1185">Reference proteome</keyword>
<evidence type="ECO:0000256" key="1">
    <source>
        <dbReference type="SAM" id="SignalP"/>
    </source>
</evidence>
<evidence type="ECO:0000313" key="3">
    <source>
        <dbReference type="Proteomes" id="UP001149163"/>
    </source>
</evidence>
<reference evidence="2" key="1">
    <citation type="submission" date="2022-11" db="EMBL/GenBank/DDBJ databases">
        <authorList>
            <person name="Petersen C."/>
        </authorList>
    </citation>
    <scope>NUCLEOTIDE SEQUENCE</scope>
    <source>
        <strain evidence="2">IBT 26290</strain>
    </source>
</reference>
<dbReference type="Proteomes" id="UP001149163">
    <property type="component" value="Unassembled WGS sequence"/>
</dbReference>